<dbReference type="GO" id="GO:0015031">
    <property type="term" value="P:protein transport"/>
    <property type="evidence" value="ECO:0007669"/>
    <property type="project" value="UniProtKB-KW"/>
</dbReference>
<evidence type="ECO:0000256" key="14">
    <source>
        <dbReference type="SAM" id="MobiDB-lite"/>
    </source>
</evidence>
<keyword evidence="7" id="KW-1005">Bacterial flagellum biogenesis</keyword>
<dbReference type="GO" id="GO:0003924">
    <property type="term" value="F:GTPase activity"/>
    <property type="evidence" value="ECO:0007669"/>
    <property type="project" value="UniProtKB-UniRule"/>
</dbReference>
<dbReference type="GO" id="GO:0005886">
    <property type="term" value="C:plasma membrane"/>
    <property type="evidence" value="ECO:0007669"/>
    <property type="project" value="UniProtKB-SubCell"/>
</dbReference>
<dbReference type="PANTHER" id="PTHR43134:SF3">
    <property type="entry name" value="FLAGELLAR BIOSYNTHESIS PROTEIN FLHF"/>
    <property type="match status" value="1"/>
</dbReference>
<dbReference type="SMART" id="SM00962">
    <property type="entry name" value="SRP54"/>
    <property type="match status" value="1"/>
</dbReference>
<feature type="compositionally biased region" description="Low complexity" evidence="14">
    <location>
        <begin position="127"/>
        <end position="147"/>
    </location>
</feature>
<evidence type="ECO:0000256" key="6">
    <source>
        <dbReference type="ARBA" id="ARBA00022741"/>
    </source>
</evidence>
<dbReference type="InterPro" id="IPR020006">
    <property type="entry name" value="FlhF"/>
</dbReference>
<keyword evidence="17" id="KW-0282">Flagellum</keyword>
<evidence type="ECO:0000256" key="11">
    <source>
        <dbReference type="ARBA" id="ARBA00023225"/>
    </source>
</evidence>
<keyword evidence="17" id="KW-0969">Cilium</keyword>
<protein>
    <recommendedName>
        <fullName evidence="3 13">Flagellar biosynthesis protein FlhF</fullName>
    </recommendedName>
</protein>
<evidence type="ECO:0000256" key="10">
    <source>
        <dbReference type="ARBA" id="ARBA00023136"/>
    </source>
</evidence>
<comment type="function">
    <text evidence="12">Necessary for flagellar biosynthesis. May be involved in translocation of the flagellum.</text>
</comment>
<keyword evidence="4" id="KW-0813">Transport</keyword>
<sequence length="455" mass="49066">MKVKRFFAADMRQAMKLVRDELGADASIIANRRVAGGVELTAALDYVAPRITPPTPGLDQELKKTQERIVAARAELEVGKMASRNQPTVNRQLFGDSMRAAAEQGSPVARDLLDRLVQEPSEEPVARKPAVAASAAPAAAEPAESSGLSAMRAELAGLREMLESQLGGMAWGQLNQRQPKQAGLWRRLTQIGLPAETCQELLRQVADVPDIRQAWRLLLAHLSHRIPTLREEVLEQGGIIALVGPTGAGKTTTLGKLAARYVLKHGSQHVALVTMDTYRIGAHEQLRTLGRILDVPVRVVDEQNSLEDVLADFSGKRLVLVDTAGLQANDPYLRGQLSALAQQGRQVRNLLVLAATSQYRVMKAAYHNYKTCGLSGCILTKVDEAATLGESLGLAMEQGLPVAYLADGQRIPDDINRAVGHQLVSRAVSMAGNEAPADQAMADVFAGMMHGQRAS</sequence>
<feature type="domain" description="SRP54-type proteins GTP-binding" evidence="16">
    <location>
        <begin position="237"/>
        <end position="429"/>
    </location>
</feature>
<dbReference type="Gene3D" id="3.40.50.300">
    <property type="entry name" value="P-loop containing nucleotide triphosphate hydrolases"/>
    <property type="match status" value="1"/>
</dbReference>
<proteinExistence type="inferred from homology"/>
<keyword evidence="6" id="KW-0547">Nucleotide-binding</keyword>
<dbReference type="InterPro" id="IPR003593">
    <property type="entry name" value="AAA+_ATPase"/>
</dbReference>
<evidence type="ECO:0000256" key="5">
    <source>
        <dbReference type="ARBA" id="ARBA00022475"/>
    </source>
</evidence>
<dbReference type="FunFam" id="3.40.50.300:FF:000695">
    <property type="entry name" value="Flagellar biosynthesis regulator FlhF"/>
    <property type="match status" value="1"/>
</dbReference>
<keyword evidence="11" id="KW-1006">Bacterial flagellum protein export</keyword>
<keyword evidence="10" id="KW-0472">Membrane</keyword>
<feature type="region of interest" description="Disordered" evidence="14">
    <location>
        <begin position="120"/>
        <end position="147"/>
    </location>
</feature>
<dbReference type="PANTHER" id="PTHR43134">
    <property type="entry name" value="SIGNAL RECOGNITION PARTICLE RECEPTOR SUBUNIT ALPHA"/>
    <property type="match status" value="1"/>
</dbReference>
<evidence type="ECO:0000256" key="1">
    <source>
        <dbReference type="ARBA" id="ARBA00004413"/>
    </source>
</evidence>
<keyword evidence="8" id="KW-0653">Protein transport</keyword>
<dbReference type="AlphaFoldDB" id="A0A1H1PQ88"/>
<evidence type="ECO:0000256" key="9">
    <source>
        <dbReference type="ARBA" id="ARBA00023134"/>
    </source>
</evidence>
<dbReference type="CDD" id="cd17873">
    <property type="entry name" value="FlhF"/>
    <property type="match status" value="1"/>
</dbReference>
<dbReference type="OrthoDB" id="9778554at2"/>
<dbReference type="Gene3D" id="1.20.120.1380">
    <property type="entry name" value="Flagellar FlhF biosynthesis protein, N domain"/>
    <property type="match status" value="1"/>
</dbReference>
<dbReference type="Pfam" id="PF00448">
    <property type="entry name" value="SRP54"/>
    <property type="match status" value="1"/>
</dbReference>
<evidence type="ECO:0000256" key="7">
    <source>
        <dbReference type="ARBA" id="ARBA00022795"/>
    </source>
</evidence>
<dbReference type="EMBL" id="LT629763">
    <property type="protein sequence ID" value="SDS12909.1"/>
    <property type="molecule type" value="Genomic_DNA"/>
</dbReference>
<dbReference type="GO" id="GO:0005047">
    <property type="term" value="F:signal recognition particle binding"/>
    <property type="evidence" value="ECO:0007669"/>
    <property type="project" value="TreeGrafter"/>
</dbReference>
<name>A0A1H1PQ88_9GAMM</name>
<keyword evidence="5" id="KW-1003">Cell membrane</keyword>
<dbReference type="GO" id="GO:0006614">
    <property type="term" value="P:SRP-dependent cotranslational protein targeting to membrane"/>
    <property type="evidence" value="ECO:0007669"/>
    <property type="project" value="UniProtKB-UniRule"/>
</dbReference>
<comment type="subcellular location">
    <subcellularLocation>
        <location evidence="1">Cell membrane</location>
        <topology evidence="1">Peripheral membrane protein</topology>
        <orientation evidence="1">Cytoplasmic side</orientation>
    </subcellularLocation>
</comment>
<evidence type="ECO:0000256" key="4">
    <source>
        <dbReference type="ARBA" id="ARBA00022448"/>
    </source>
</evidence>
<dbReference type="STRING" id="472181.SAMN05216271_1224"/>
<evidence type="ECO:0000313" key="18">
    <source>
        <dbReference type="Proteomes" id="UP000243413"/>
    </source>
</evidence>
<dbReference type="Proteomes" id="UP000243413">
    <property type="component" value="Chromosome I"/>
</dbReference>
<accession>A0A1H1PQ88</accession>
<evidence type="ECO:0000313" key="17">
    <source>
        <dbReference type="EMBL" id="SDS12909.1"/>
    </source>
</evidence>
<dbReference type="GO" id="GO:0005525">
    <property type="term" value="F:GTP binding"/>
    <property type="evidence" value="ECO:0007669"/>
    <property type="project" value="UniProtKB-UniRule"/>
</dbReference>
<dbReference type="InterPro" id="IPR027417">
    <property type="entry name" value="P-loop_NTPase"/>
</dbReference>
<evidence type="ECO:0000256" key="12">
    <source>
        <dbReference type="ARBA" id="ARBA00025337"/>
    </source>
</evidence>
<dbReference type="GO" id="GO:0044781">
    <property type="term" value="P:bacterial-type flagellum organization"/>
    <property type="evidence" value="ECO:0007669"/>
    <property type="project" value="UniProtKB-UniRule"/>
</dbReference>
<dbReference type="SUPFAM" id="SSF52540">
    <property type="entry name" value="P-loop containing nucleoside triphosphate hydrolases"/>
    <property type="match status" value="1"/>
</dbReference>
<dbReference type="InterPro" id="IPR000897">
    <property type="entry name" value="SRP54_GTPase_dom"/>
</dbReference>
<keyword evidence="17" id="KW-0966">Cell projection</keyword>
<dbReference type="InterPro" id="IPR047040">
    <property type="entry name" value="FlhF__GTPase_dom"/>
</dbReference>
<evidence type="ECO:0000259" key="15">
    <source>
        <dbReference type="SMART" id="SM00382"/>
    </source>
</evidence>
<evidence type="ECO:0000256" key="3">
    <source>
        <dbReference type="ARBA" id="ARBA00014919"/>
    </source>
</evidence>
<comment type="similarity">
    <text evidence="2">Belongs to the GTP-binding SRP family.</text>
</comment>
<evidence type="ECO:0000256" key="13">
    <source>
        <dbReference type="NCBIfam" id="TIGR03499"/>
    </source>
</evidence>
<dbReference type="RefSeq" id="WP_092284804.1">
    <property type="nucleotide sequence ID" value="NZ_LT629763.1"/>
</dbReference>
<reference evidence="18" key="1">
    <citation type="submission" date="2016-10" db="EMBL/GenBank/DDBJ databases">
        <authorList>
            <person name="Varghese N."/>
            <person name="Submissions S."/>
        </authorList>
    </citation>
    <scope>NUCLEOTIDE SEQUENCE [LARGE SCALE GENOMIC DNA]</scope>
    <source>
        <strain evidence="18">JCM 14963</strain>
    </source>
</reference>
<feature type="domain" description="AAA+ ATPase" evidence="15">
    <location>
        <begin position="236"/>
        <end position="455"/>
    </location>
</feature>
<gene>
    <name evidence="17" type="ORF">SAMN05216271_1224</name>
</gene>
<evidence type="ECO:0000259" key="16">
    <source>
        <dbReference type="SMART" id="SM00962"/>
    </source>
</evidence>
<dbReference type="SMART" id="SM00382">
    <property type="entry name" value="AAA"/>
    <property type="match status" value="1"/>
</dbReference>
<evidence type="ECO:0000256" key="2">
    <source>
        <dbReference type="ARBA" id="ARBA00008531"/>
    </source>
</evidence>
<keyword evidence="9" id="KW-0342">GTP-binding</keyword>
<dbReference type="NCBIfam" id="TIGR03499">
    <property type="entry name" value="FlhF"/>
    <property type="match status" value="1"/>
</dbReference>
<evidence type="ECO:0000256" key="8">
    <source>
        <dbReference type="ARBA" id="ARBA00022927"/>
    </source>
</evidence>
<organism evidence="17 18">
    <name type="scientific">Halopseudomonas sabulinigri</name>
    <dbReference type="NCBI Taxonomy" id="472181"/>
    <lineage>
        <taxon>Bacteria</taxon>
        <taxon>Pseudomonadati</taxon>
        <taxon>Pseudomonadota</taxon>
        <taxon>Gammaproteobacteria</taxon>
        <taxon>Pseudomonadales</taxon>
        <taxon>Pseudomonadaceae</taxon>
        <taxon>Halopseudomonas</taxon>
    </lineage>
</organism>